<evidence type="ECO:0000313" key="2">
    <source>
        <dbReference type="Proteomes" id="UP000092993"/>
    </source>
</evidence>
<dbReference type="Proteomes" id="UP000092993">
    <property type="component" value="Unassembled WGS sequence"/>
</dbReference>
<name>A0A1C7MRT8_GRIFR</name>
<proteinExistence type="predicted"/>
<comment type="caution">
    <text evidence="1">The sequence shown here is derived from an EMBL/GenBank/DDBJ whole genome shotgun (WGS) entry which is preliminary data.</text>
</comment>
<keyword evidence="2" id="KW-1185">Reference proteome</keyword>
<protein>
    <submittedName>
        <fullName evidence="1">Uncharacterized protein</fullName>
    </submittedName>
</protein>
<gene>
    <name evidence="1" type="ORF">A0H81_01228</name>
</gene>
<sequence>MLVLDNITRDLEECSDTDTEVEEAITPDVSADDMGELFSFRELSMDMEKAPSEDMEAAMALLKFKARRALSDLVSTQEAISNHILQYGT</sequence>
<dbReference type="AlphaFoldDB" id="A0A1C7MRT8"/>
<evidence type="ECO:0000313" key="1">
    <source>
        <dbReference type="EMBL" id="OBZ79528.1"/>
    </source>
</evidence>
<accession>A0A1C7MRT8</accession>
<organism evidence="1 2">
    <name type="scientific">Grifola frondosa</name>
    <name type="common">Maitake</name>
    <name type="synonym">Polyporus frondosus</name>
    <dbReference type="NCBI Taxonomy" id="5627"/>
    <lineage>
        <taxon>Eukaryota</taxon>
        <taxon>Fungi</taxon>
        <taxon>Dikarya</taxon>
        <taxon>Basidiomycota</taxon>
        <taxon>Agaricomycotina</taxon>
        <taxon>Agaricomycetes</taxon>
        <taxon>Polyporales</taxon>
        <taxon>Grifolaceae</taxon>
        <taxon>Grifola</taxon>
    </lineage>
</organism>
<dbReference type="EMBL" id="LUGG01000001">
    <property type="protein sequence ID" value="OBZ79528.1"/>
    <property type="molecule type" value="Genomic_DNA"/>
</dbReference>
<reference evidence="1 2" key="1">
    <citation type="submission" date="2016-03" db="EMBL/GenBank/DDBJ databases">
        <title>Whole genome sequencing of Grifola frondosa 9006-11.</title>
        <authorList>
            <person name="Min B."/>
            <person name="Park H."/>
            <person name="Kim J.-G."/>
            <person name="Cho H."/>
            <person name="Oh Y.-L."/>
            <person name="Kong W.-S."/>
            <person name="Choi I.-G."/>
        </authorList>
    </citation>
    <scope>NUCLEOTIDE SEQUENCE [LARGE SCALE GENOMIC DNA]</scope>
    <source>
        <strain evidence="1 2">9006-11</strain>
    </source>
</reference>